<sequence length="60" mass="7096">MRIFSLVDWLRCEFTKVDNEYAGSGKRVYVGRKRKREASKALELHQTVNVVVEIVKEHYL</sequence>
<evidence type="ECO:0000313" key="2">
    <source>
        <dbReference type="EMBL" id="MBA0847327.1"/>
    </source>
</evidence>
<organism evidence="2 3">
    <name type="scientific">Gossypium schwendimanii</name>
    <name type="common">Cotton</name>
    <dbReference type="NCBI Taxonomy" id="34291"/>
    <lineage>
        <taxon>Eukaryota</taxon>
        <taxon>Viridiplantae</taxon>
        <taxon>Streptophyta</taxon>
        <taxon>Embryophyta</taxon>
        <taxon>Tracheophyta</taxon>
        <taxon>Spermatophyta</taxon>
        <taxon>Magnoliopsida</taxon>
        <taxon>eudicotyledons</taxon>
        <taxon>Gunneridae</taxon>
        <taxon>Pentapetalae</taxon>
        <taxon>rosids</taxon>
        <taxon>malvids</taxon>
        <taxon>Malvales</taxon>
        <taxon>Malvaceae</taxon>
        <taxon>Malvoideae</taxon>
        <taxon>Gossypium</taxon>
    </lineage>
</organism>
<protein>
    <recommendedName>
        <fullName evidence="1">Rrp5 OB-fold domain-containing protein</fullName>
    </recommendedName>
</protein>
<accession>A0A7J9KLG7</accession>
<gene>
    <name evidence="2" type="ORF">Goshw_016204</name>
</gene>
<dbReference type="InterPro" id="IPR057300">
    <property type="entry name" value="OB_Rrp5"/>
</dbReference>
<dbReference type="Pfam" id="PF24682">
    <property type="entry name" value="OB_RRP5"/>
    <property type="match status" value="1"/>
</dbReference>
<dbReference type="Proteomes" id="UP000593576">
    <property type="component" value="Unassembled WGS sequence"/>
</dbReference>
<keyword evidence="3" id="KW-1185">Reference proteome</keyword>
<dbReference type="AlphaFoldDB" id="A0A7J9KLG7"/>
<feature type="domain" description="Rrp5 OB-fold" evidence="1">
    <location>
        <begin position="32"/>
        <end position="60"/>
    </location>
</feature>
<feature type="non-terminal residue" evidence="2">
    <location>
        <position position="1"/>
    </location>
</feature>
<comment type="caution">
    <text evidence="2">The sequence shown here is derived from an EMBL/GenBank/DDBJ whole genome shotgun (WGS) entry which is preliminary data.</text>
</comment>
<name>A0A7J9KLG7_GOSSC</name>
<dbReference type="EMBL" id="JABFAF010000001">
    <property type="protein sequence ID" value="MBA0847327.1"/>
    <property type="molecule type" value="Genomic_DNA"/>
</dbReference>
<evidence type="ECO:0000259" key="1">
    <source>
        <dbReference type="Pfam" id="PF24682"/>
    </source>
</evidence>
<evidence type="ECO:0000313" key="3">
    <source>
        <dbReference type="Proteomes" id="UP000593576"/>
    </source>
</evidence>
<reference evidence="2 3" key="1">
    <citation type="journal article" date="2019" name="Genome Biol. Evol.">
        <title>Insights into the evolution of the New World diploid cottons (Gossypium, subgenus Houzingenia) based on genome sequencing.</title>
        <authorList>
            <person name="Grover C.E."/>
            <person name="Arick M.A. 2nd"/>
            <person name="Thrash A."/>
            <person name="Conover J.L."/>
            <person name="Sanders W.S."/>
            <person name="Peterson D.G."/>
            <person name="Frelichowski J.E."/>
            <person name="Scheffler J.A."/>
            <person name="Scheffler B.E."/>
            <person name="Wendel J.F."/>
        </authorList>
    </citation>
    <scope>NUCLEOTIDE SEQUENCE [LARGE SCALE GENOMIC DNA]</scope>
    <source>
        <strain evidence="2">1</strain>
        <tissue evidence="2">Leaf</tissue>
    </source>
</reference>
<proteinExistence type="predicted"/>